<name>A0A182M3N1_9DIPT</name>
<dbReference type="EMBL" id="AXCM01010505">
    <property type="status" value="NOT_ANNOTATED_CDS"/>
    <property type="molecule type" value="Genomic_DNA"/>
</dbReference>
<keyword evidence="2" id="KW-0812">Transmembrane</keyword>
<dbReference type="EnsemblMetazoa" id="ACUA008660-RA">
    <property type="protein sequence ID" value="ACUA008660-PA"/>
    <property type="gene ID" value="ACUA008660"/>
</dbReference>
<organism evidence="3 4">
    <name type="scientific">Anopheles culicifacies</name>
    <dbReference type="NCBI Taxonomy" id="139723"/>
    <lineage>
        <taxon>Eukaryota</taxon>
        <taxon>Metazoa</taxon>
        <taxon>Ecdysozoa</taxon>
        <taxon>Arthropoda</taxon>
        <taxon>Hexapoda</taxon>
        <taxon>Insecta</taxon>
        <taxon>Pterygota</taxon>
        <taxon>Neoptera</taxon>
        <taxon>Endopterygota</taxon>
        <taxon>Diptera</taxon>
        <taxon>Nematocera</taxon>
        <taxon>Culicoidea</taxon>
        <taxon>Culicidae</taxon>
        <taxon>Anophelinae</taxon>
        <taxon>Anopheles</taxon>
        <taxon>culicifacies species complex</taxon>
    </lineage>
</organism>
<evidence type="ECO:0000313" key="3">
    <source>
        <dbReference type="EnsemblMetazoa" id="ACUA008660-PA"/>
    </source>
</evidence>
<dbReference type="AlphaFoldDB" id="A0A182M3N1"/>
<feature type="compositionally biased region" description="Polar residues" evidence="1">
    <location>
        <begin position="1"/>
        <end position="14"/>
    </location>
</feature>
<keyword evidence="4" id="KW-1185">Reference proteome</keyword>
<accession>A0A182M3N1</accession>
<evidence type="ECO:0000313" key="4">
    <source>
        <dbReference type="Proteomes" id="UP000075883"/>
    </source>
</evidence>
<evidence type="ECO:0000256" key="2">
    <source>
        <dbReference type="SAM" id="Phobius"/>
    </source>
</evidence>
<reference evidence="4" key="1">
    <citation type="submission" date="2013-09" db="EMBL/GenBank/DDBJ databases">
        <title>The Genome Sequence of Anopheles culicifacies species A.</title>
        <authorList>
            <consortium name="The Broad Institute Genomics Platform"/>
            <person name="Neafsey D.E."/>
            <person name="Besansky N."/>
            <person name="Howell P."/>
            <person name="Walton C."/>
            <person name="Young S.K."/>
            <person name="Zeng Q."/>
            <person name="Gargeya S."/>
            <person name="Fitzgerald M."/>
            <person name="Haas B."/>
            <person name="Abouelleil A."/>
            <person name="Allen A.W."/>
            <person name="Alvarado L."/>
            <person name="Arachchi H.M."/>
            <person name="Berlin A.M."/>
            <person name="Chapman S.B."/>
            <person name="Gainer-Dewar J."/>
            <person name="Goldberg J."/>
            <person name="Griggs A."/>
            <person name="Gujja S."/>
            <person name="Hansen M."/>
            <person name="Howarth C."/>
            <person name="Imamovic A."/>
            <person name="Ireland A."/>
            <person name="Larimer J."/>
            <person name="McCowan C."/>
            <person name="Murphy C."/>
            <person name="Pearson M."/>
            <person name="Poon T.W."/>
            <person name="Priest M."/>
            <person name="Roberts A."/>
            <person name="Saif S."/>
            <person name="Shea T."/>
            <person name="Sisk P."/>
            <person name="Sykes S."/>
            <person name="Wortman J."/>
            <person name="Nusbaum C."/>
            <person name="Birren B."/>
        </authorList>
    </citation>
    <scope>NUCLEOTIDE SEQUENCE [LARGE SCALE GENOMIC DNA]</scope>
    <source>
        <strain evidence="4">A-37</strain>
    </source>
</reference>
<sequence length="133" mass="14828">MKISYQNGKITLTTPPGPGSQHPAKVYQSRKASPSSVESKPSRWWLMKQQQQGTHLIARAHIALWWAFVFCPFRFLFCRDGQHHTFETGGPAYDLHLHSGKSYGMYKNPPGDVANGHHPSPVCDTLEGIGIGE</sequence>
<feature type="compositionally biased region" description="Polar residues" evidence="1">
    <location>
        <begin position="30"/>
        <end position="39"/>
    </location>
</feature>
<reference evidence="3" key="2">
    <citation type="submission" date="2020-05" db="UniProtKB">
        <authorList>
            <consortium name="EnsemblMetazoa"/>
        </authorList>
    </citation>
    <scope>IDENTIFICATION</scope>
    <source>
        <strain evidence="3">A-37</strain>
    </source>
</reference>
<protein>
    <submittedName>
        <fullName evidence="3">Uncharacterized protein</fullName>
    </submittedName>
</protein>
<feature type="region of interest" description="Disordered" evidence="1">
    <location>
        <begin position="1"/>
        <end position="40"/>
    </location>
</feature>
<keyword evidence="2" id="KW-0472">Membrane</keyword>
<proteinExistence type="predicted"/>
<feature type="transmembrane region" description="Helical" evidence="2">
    <location>
        <begin position="56"/>
        <end position="77"/>
    </location>
</feature>
<dbReference type="Proteomes" id="UP000075883">
    <property type="component" value="Unassembled WGS sequence"/>
</dbReference>
<dbReference type="VEuPathDB" id="VectorBase:ACUA008660"/>
<keyword evidence="2" id="KW-1133">Transmembrane helix</keyword>
<evidence type="ECO:0000256" key="1">
    <source>
        <dbReference type="SAM" id="MobiDB-lite"/>
    </source>
</evidence>